<keyword evidence="3" id="KW-0067">ATP-binding</keyword>
<dbReference type="PANTHER" id="PTHR34704">
    <property type="entry name" value="ATPASE"/>
    <property type="match status" value="1"/>
</dbReference>
<evidence type="ECO:0000259" key="2">
    <source>
        <dbReference type="Pfam" id="PF03008"/>
    </source>
</evidence>
<keyword evidence="4" id="KW-1185">Reference proteome</keyword>
<dbReference type="Pfam" id="PF03008">
    <property type="entry name" value="DUF234"/>
    <property type="match status" value="1"/>
</dbReference>
<feature type="domain" description="ATPase" evidence="1">
    <location>
        <begin position="3"/>
        <end position="209"/>
    </location>
</feature>
<keyword evidence="3" id="KW-0547">Nucleotide-binding</keyword>
<dbReference type="SUPFAM" id="SSF52540">
    <property type="entry name" value="P-loop containing nucleoside triphosphate hydrolases"/>
    <property type="match status" value="1"/>
</dbReference>
<protein>
    <submittedName>
        <fullName evidence="3">ATP-binding protein</fullName>
    </submittedName>
</protein>
<dbReference type="InterPro" id="IPR036390">
    <property type="entry name" value="WH_DNA-bd_sf"/>
</dbReference>
<proteinExistence type="predicted"/>
<dbReference type="InterPro" id="IPR027417">
    <property type="entry name" value="P-loop_NTPase"/>
</dbReference>
<evidence type="ECO:0000259" key="1">
    <source>
        <dbReference type="Pfam" id="PF01637"/>
    </source>
</evidence>
<dbReference type="SUPFAM" id="SSF52980">
    <property type="entry name" value="Restriction endonuclease-like"/>
    <property type="match status" value="1"/>
</dbReference>
<dbReference type="InterPro" id="IPR011579">
    <property type="entry name" value="ATPase_dom"/>
</dbReference>
<name>A0A6L9SWV2_9BIFI</name>
<reference evidence="3 4" key="1">
    <citation type="submission" date="2019-10" db="EMBL/GenBank/DDBJ databases">
        <title>Bifidobacterium from non-human primates.</title>
        <authorList>
            <person name="Modesto M."/>
        </authorList>
    </citation>
    <scope>NUCLEOTIDE SEQUENCE [LARGE SCALE GENOMIC DNA]</scope>
    <source>
        <strain evidence="3 4">SMA15</strain>
    </source>
</reference>
<feature type="domain" description="DUF234" evidence="2">
    <location>
        <begin position="320"/>
        <end position="412"/>
    </location>
</feature>
<gene>
    <name evidence="3" type="ORF">GFD21_07690</name>
</gene>
<dbReference type="SUPFAM" id="SSF46785">
    <property type="entry name" value="Winged helix' DNA-binding domain"/>
    <property type="match status" value="1"/>
</dbReference>
<dbReference type="Gene3D" id="3.40.50.300">
    <property type="entry name" value="P-loop containing nucleotide triphosphate hydrolases"/>
    <property type="match status" value="1"/>
</dbReference>
<evidence type="ECO:0000313" key="4">
    <source>
        <dbReference type="Proteomes" id="UP000483293"/>
    </source>
</evidence>
<dbReference type="PANTHER" id="PTHR34704:SF1">
    <property type="entry name" value="ATPASE"/>
    <property type="match status" value="1"/>
</dbReference>
<dbReference type="GO" id="GO:0006355">
    <property type="term" value="P:regulation of DNA-templated transcription"/>
    <property type="evidence" value="ECO:0007669"/>
    <property type="project" value="InterPro"/>
</dbReference>
<dbReference type="AlphaFoldDB" id="A0A6L9SWV2"/>
<dbReference type="Proteomes" id="UP000483293">
    <property type="component" value="Unassembled WGS sequence"/>
</dbReference>
<evidence type="ECO:0000313" key="3">
    <source>
        <dbReference type="EMBL" id="NEG55641.1"/>
    </source>
</evidence>
<organism evidence="3 4">
    <name type="scientific">Bifidobacterium platyrrhinorum</name>
    <dbReference type="NCBI Taxonomy" id="2661628"/>
    <lineage>
        <taxon>Bacteria</taxon>
        <taxon>Bacillati</taxon>
        <taxon>Actinomycetota</taxon>
        <taxon>Actinomycetes</taxon>
        <taxon>Bifidobacteriales</taxon>
        <taxon>Bifidobacteriaceae</taxon>
        <taxon>Bifidobacterium</taxon>
    </lineage>
</organism>
<dbReference type="Pfam" id="PF01637">
    <property type="entry name" value="ATPase_2"/>
    <property type="match status" value="1"/>
</dbReference>
<accession>A0A6L9SWV2</accession>
<dbReference type="InterPro" id="IPR004256">
    <property type="entry name" value="DUF234"/>
</dbReference>
<comment type="caution">
    <text evidence="3">The sequence shown here is derived from an EMBL/GenBank/DDBJ whole genome shotgun (WGS) entry which is preliminary data.</text>
</comment>
<sequence>MMFIGREDDLEQLQERYQARKAQMVFVYGRRRVGKTELLTRFSNGKPTVFFAAQNATKEEQLASFSRLMFEAGAPGKDYLRQYPDWESALSELARMPEPSNGARRLIVFDEFPYLVKSDPSLPSVLQNLWDHMLRNTNLMIVICGSAMSFIEKELLAEKSPLYGRATGVLKIHPLPYWDAAKFFPDYSSEDKALAYAILGGVPRYLEEFDPDVPLEDNIKRHVLRRIAPLYSEVEFLLHEELRETARYNSVIRAIALGDTSLNEIATHTMIANGTATAYLSNLMELGILEREFPVTAKMKERAKGARGLYQLNDNFFRFWYSFVFPYRSELEHGDVNSVYERRIRPALHDFAGKPFEELCREWLWRESAAGRLPLHAVRIGRWWDRSHEIDVMAIGDTGEPAIVGECKFRNVPMDMRMLGLLRDRSAYAGVGNRKHYLFSLAGFTPELGVMNDADTRLIGIDELFAD</sequence>
<dbReference type="EMBL" id="WHZV01000006">
    <property type="protein sequence ID" value="NEG55641.1"/>
    <property type="molecule type" value="Genomic_DNA"/>
</dbReference>
<dbReference type="GO" id="GO:0005524">
    <property type="term" value="F:ATP binding"/>
    <property type="evidence" value="ECO:0007669"/>
    <property type="project" value="UniProtKB-KW"/>
</dbReference>
<dbReference type="GO" id="GO:0003677">
    <property type="term" value="F:DNA binding"/>
    <property type="evidence" value="ECO:0007669"/>
    <property type="project" value="InterPro"/>
</dbReference>
<dbReference type="InterPro" id="IPR011335">
    <property type="entry name" value="Restrct_endonuc-II-like"/>
</dbReference>